<dbReference type="Proteomes" id="UP001152795">
    <property type="component" value="Unassembled WGS sequence"/>
</dbReference>
<comment type="caution">
    <text evidence="1">The sequence shown here is derived from an EMBL/GenBank/DDBJ whole genome shotgun (WGS) entry which is preliminary data.</text>
</comment>
<sequence length="154" mass="17448">MNIFLKSFLVVMVSWVMVKHAVSLPDDGPPSNWDQKEFWTPCEHDYLNPLGACRQFGFSITENPEGGHTKAKQVNRWWSGGVNKCSDAPPRVRYFCSKIYTKAYWQGTAPTCGSKESNEQKCRDNGYTPLHYTSDYGDGAYCSWSGTKVLCVKK</sequence>
<evidence type="ECO:0000313" key="2">
    <source>
        <dbReference type="Proteomes" id="UP001152795"/>
    </source>
</evidence>
<dbReference type="AlphaFoldDB" id="A0A6S7H397"/>
<accession>A0A6S7H397</accession>
<reference evidence="1" key="1">
    <citation type="submission" date="2020-04" db="EMBL/GenBank/DDBJ databases">
        <authorList>
            <person name="Alioto T."/>
            <person name="Alioto T."/>
            <person name="Gomez Garrido J."/>
        </authorList>
    </citation>
    <scope>NUCLEOTIDE SEQUENCE</scope>
    <source>
        <strain evidence="1">A484AB</strain>
    </source>
</reference>
<organism evidence="1 2">
    <name type="scientific">Paramuricea clavata</name>
    <name type="common">Red gorgonian</name>
    <name type="synonym">Violescent sea-whip</name>
    <dbReference type="NCBI Taxonomy" id="317549"/>
    <lineage>
        <taxon>Eukaryota</taxon>
        <taxon>Metazoa</taxon>
        <taxon>Cnidaria</taxon>
        <taxon>Anthozoa</taxon>
        <taxon>Octocorallia</taxon>
        <taxon>Malacalcyonacea</taxon>
        <taxon>Plexauridae</taxon>
        <taxon>Paramuricea</taxon>
    </lineage>
</organism>
<keyword evidence="2" id="KW-1185">Reference proteome</keyword>
<dbReference type="EMBL" id="CACRXK020003039">
    <property type="protein sequence ID" value="CAB3997166.1"/>
    <property type="molecule type" value="Genomic_DNA"/>
</dbReference>
<name>A0A6S7H397_PARCT</name>
<proteinExistence type="predicted"/>
<dbReference type="OrthoDB" id="10479706at2759"/>
<protein>
    <submittedName>
        <fullName evidence="1">Uncharacterized protein</fullName>
    </submittedName>
</protein>
<gene>
    <name evidence="1" type="ORF">PACLA_8A037082</name>
</gene>
<evidence type="ECO:0000313" key="1">
    <source>
        <dbReference type="EMBL" id="CAB3997166.1"/>
    </source>
</evidence>